<proteinExistence type="predicted"/>
<organism evidence="2 3">
    <name type="scientific">Candidatus Uhrbacteria bacterium GW2011_GWF2_39_13</name>
    <dbReference type="NCBI Taxonomy" id="1618995"/>
    <lineage>
        <taxon>Bacteria</taxon>
        <taxon>Candidatus Uhriibacteriota</taxon>
    </lineage>
</organism>
<feature type="transmembrane region" description="Helical" evidence="1">
    <location>
        <begin position="136"/>
        <end position="160"/>
    </location>
</feature>
<feature type="transmembrane region" description="Helical" evidence="1">
    <location>
        <begin position="102"/>
        <end position="129"/>
    </location>
</feature>
<keyword evidence="1" id="KW-0472">Membrane</keyword>
<feature type="transmembrane region" description="Helical" evidence="1">
    <location>
        <begin position="52"/>
        <end position="74"/>
    </location>
</feature>
<dbReference type="EMBL" id="LBWG01000002">
    <property type="protein sequence ID" value="KKR04918.1"/>
    <property type="molecule type" value="Genomic_DNA"/>
</dbReference>
<dbReference type="PANTHER" id="PTHR36007">
    <property type="entry name" value="TRANSPORT PROTEIN-RELATED"/>
    <property type="match status" value="1"/>
</dbReference>
<dbReference type="PANTHER" id="PTHR36007:SF2">
    <property type="entry name" value="TRANSPORT PROTEIN-RELATED"/>
    <property type="match status" value="1"/>
</dbReference>
<dbReference type="InterPro" id="IPR009577">
    <property type="entry name" value="Sm_multidrug_ex"/>
</dbReference>
<keyword evidence="1" id="KW-1133">Transmembrane helix</keyword>
<reference evidence="2 3" key="1">
    <citation type="journal article" date="2015" name="Nature">
        <title>rRNA introns, odd ribosomes, and small enigmatic genomes across a large radiation of phyla.</title>
        <authorList>
            <person name="Brown C.T."/>
            <person name="Hug L.A."/>
            <person name="Thomas B.C."/>
            <person name="Sharon I."/>
            <person name="Castelle C.J."/>
            <person name="Singh A."/>
            <person name="Wilkins M.J."/>
            <person name="Williams K.H."/>
            <person name="Banfield J.F."/>
        </authorList>
    </citation>
    <scope>NUCLEOTIDE SEQUENCE [LARGE SCALE GENOMIC DNA]</scope>
</reference>
<dbReference type="Pfam" id="PF06695">
    <property type="entry name" value="Sm_multidrug_ex"/>
    <property type="match status" value="1"/>
</dbReference>
<protein>
    <recommendedName>
        <fullName evidence="4">Ligand-binding protein SH3</fullName>
    </recommendedName>
</protein>
<evidence type="ECO:0008006" key="4">
    <source>
        <dbReference type="Google" id="ProtNLM"/>
    </source>
</evidence>
<accession>A0A0G0MP61</accession>
<comment type="caution">
    <text evidence="2">The sequence shown here is derived from an EMBL/GenBank/DDBJ whole genome shotgun (WGS) entry which is preliminary data.</text>
</comment>
<keyword evidence="1" id="KW-0812">Transmembrane</keyword>
<sequence length="166" mass="18377">MIETLIQWVSILPPEVASAILAALPITELRAALPIALFVFKLPSLTAYISTILGNLIPLVVIYLCLPSFLHWSLQHAPRIKSRFDQWFISLEKKYGQTYSTWGAFFLFFFVAVPLPGTGVWTATVLAIFFQIKKELAIPCIIAGVLVAGLLVLAFSQGIFQGLKLL</sequence>
<dbReference type="AlphaFoldDB" id="A0A0G0MP61"/>
<feature type="transmembrane region" description="Helical" evidence="1">
    <location>
        <begin position="20"/>
        <end position="40"/>
    </location>
</feature>
<evidence type="ECO:0000313" key="2">
    <source>
        <dbReference type="EMBL" id="KKR04918.1"/>
    </source>
</evidence>
<evidence type="ECO:0000313" key="3">
    <source>
        <dbReference type="Proteomes" id="UP000033935"/>
    </source>
</evidence>
<gene>
    <name evidence="2" type="ORF">UT30_C0002G0035</name>
</gene>
<dbReference type="Proteomes" id="UP000033935">
    <property type="component" value="Unassembled WGS sequence"/>
</dbReference>
<name>A0A0G0MP61_9BACT</name>
<evidence type="ECO:0000256" key="1">
    <source>
        <dbReference type="SAM" id="Phobius"/>
    </source>
</evidence>